<organism evidence="2">
    <name type="scientific">Oryza sativa subsp. japonica</name>
    <name type="common">Rice</name>
    <dbReference type="NCBI Taxonomy" id="39947"/>
    <lineage>
        <taxon>Eukaryota</taxon>
        <taxon>Viridiplantae</taxon>
        <taxon>Streptophyta</taxon>
        <taxon>Embryophyta</taxon>
        <taxon>Tracheophyta</taxon>
        <taxon>Spermatophyta</taxon>
        <taxon>Magnoliopsida</taxon>
        <taxon>Liliopsida</taxon>
        <taxon>Poales</taxon>
        <taxon>Poaceae</taxon>
        <taxon>BOP clade</taxon>
        <taxon>Oryzoideae</taxon>
        <taxon>Oryzeae</taxon>
        <taxon>Oryzinae</taxon>
        <taxon>Oryza</taxon>
        <taxon>Oryza sativa</taxon>
    </lineage>
</organism>
<proteinExistence type="predicted"/>
<dbReference type="AlphaFoldDB" id="A3AGH4"/>
<evidence type="ECO:0000256" key="1">
    <source>
        <dbReference type="SAM" id="Phobius"/>
    </source>
</evidence>
<gene>
    <name evidence="2" type="ORF">OsJ_10298</name>
</gene>
<feature type="transmembrane region" description="Helical" evidence="1">
    <location>
        <begin position="21"/>
        <end position="41"/>
    </location>
</feature>
<keyword evidence="1" id="KW-0472">Membrane</keyword>
<sequence>MEQTEAMMRVAADYDRVTATLVSVVLTVAFVGLSILTIGVPDVCLRLKHLSMNWRIALLDIGFIFALALFVLAMQVIYLSVTDFLQKREREKF</sequence>
<accession>A3AGH4</accession>
<dbReference type="PANTHER" id="PTHR36735">
    <property type="entry name" value="TRANSMEMBRANE PROTEIN"/>
    <property type="match status" value="1"/>
</dbReference>
<reference evidence="2" key="2">
    <citation type="submission" date="2008-12" db="EMBL/GenBank/DDBJ databases">
        <title>Improved gene annotation of the rice (Oryza sativa) genomes.</title>
        <authorList>
            <person name="Wang J."/>
            <person name="Li R."/>
            <person name="Fan W."/>
            <person name="Huang Q."/>
            <person name="Zhang J."/>
            <person name="Zhou Y."/>
            <person name="Hu Y."/>
            <person name="Zi S."/>
            <person name="Li J."/>
            <person name="Ni P."/>
            <person name="Zheng H."/>
            <person name="Zhang Y."/>
            <person name="Zhao M."/>
            <person name="Hao Q."/>
            <person name="McDermott J."/>
            <person name="Samudrala R."/>
            <person name="Kristiansen K."/>
            <person name="Wong G.K.-S."/>
        </authorList>
    </citation>
    <scope>NUCLEOTIDE SEQUENCE</scope>
</reference>
<feature type="transmembrane region" description="Helical" evidence="1">
    <location>
        <begin position="61"/>
        <end position="81"/>
    </location>
</feature>
<reference evidence="2" key="1">
    <citation type="journal article" date="2005" name="PLoS Biol.">
        <title>The genomes of Oryza sativa: a history of duplications.</title>
        <authorList>
            <person name="Yu J."/>
            <person name="Wang J."/>
            <person name="Lin W."/>
            <person name="Li S."/>
            <person name="Li H."/>
            <person name="Zhou J."/>
            <person name="Ni P."/>
            <person name="Dong W."/>
            <person name="Hu S."/>
            <person name="Zeng C."/>
            <person name="Zhang J."/>
            <person name="Zhang Y."/>
            <person name="Li R."/>
            <person name="Xu Z."/>
            <person name="Li S."/>
            <person name="Li X."/>
            <person name="Zheng H."/>
            <person name="Cong L."/>
            <person name="Lin L."/>
            <person name="Yin J."/>
            <person name="Geng J."/>
            <person name="Li G."/>
            <person name="Shi J."/>
            <person name="Liu J."/>
            <person name="Lv H."/>
            <person name="Li J."/>
            <person name="Wang J."/>
            <person name="Deng Y."/>
            <person name="Ran L."/>
            <person name="Shi X."/>
            <person name="Wang X."/>
            <person name="Wu Q."/>
            <person name="Li C."/>
            <person name="Ren X."/>
            <person name="Wang J."/>
            <person name="Wang X."/>
            <person name="Li D."/>
            <person name="Liu D."/>
            <person name="Zhang X."/>
            <person name="Ji Z."/>
            <person name="Zhao W."/>
            <person name="Sun Y."/>
            <person name="Zhang Z."/>
            <person name="Bao J."/>
            <person name="Han Y."/>
            <person name="Dong L."/>
            <person name="Ji J."/>
            <person name="Chen P."/>
            <person name="Wu S."/>
            <person name="Liu J."/>
            <person name="Xiao Y."/>
            <person name="Bu D."/>
            <person name="Tan J."/>
            <person name="Yang L."/>
            <person name="Ye C."/>
            <person name="Zhang J."/>
            <person name="Xu J."/>
            <person name="Zhou Y."/>
            <person name="Yu Y."/>
            <person name="Zhang B."/>
            <person name="Zhuang S."/>
            <person name="Wei H."/>
            <person name="Liu B."/>
            <person name="Lei M."/>
            <person name="Yu H."/>
            <person name="Li Y."/>
            <person name="Xu H."/>
            <person name="Wei S."/>
            <person name="He X."/>
            <person name="Fang L."/>
            <person name="Zhang Z."/>
            <person name="Zhang Y."/>
            <person name="Huang X."/>
            <person name="Su Z."/>
            <person name="Tong W."/>
            <person name="Li J."/>
            <person name="Tong Z."/>
            <person name="Li S."/>
            <person name="Ye J."/>
            <person name="Wang L."/>
            <person name="Fang L."/>
            <person name="Lei T."/>
            <person name="Chen C."/>
            <person name="Chen H."/>
            <person name="Xu Z."/>
            <person name="Li H."/>
            <person name="Huang H."/>
            <person name="Zhang F."/>
            <person name="Xu H."/>
            <person name="Li N."/>
            <person name="Zhao C."/>
            <person name="Li S."/>
            <person name="Dong L."/>
            <person name="Huang Y."/>
            <person name="Li L."/>
            <person name="Xi Y."/>
            <person name="Qi Q."/>
            <person name="Li W."/>
            <person name="Zhang B."/>
            <person name="Hu W."/>
            <person name="Zhang Y."/>
            <person name="Tian X."/>
            <person name="Jiao Y."/>
            <person name="Liang X."/>
            <person name="Jin J."/>
            <person name="Gao L."/>
            <person name="Zheng W."/>
            <person name="Hao B."/>
            <person name="Liu S."/>
            <person name="Wang W."/>
            <person name="Yuan L."/>
            <person name="Cao M."/>
            <person name="McDermott J."/>
            <person name="Samudrala R."/>
            <person name="Wang J."/>
            <person name="Wong G.K."/>
            <person name="Yang H."/>
        </authorList>
    </citation>
    <scope>NUCLEOTIDE SEQUENCE [LARGE SCALE GENOMIC DNA]</scope>
</reference>
<protein>
    <submittedName>
        <fullName evidence="2">Uncharacterized protein</fullName>
    </submittedName>
</protein>
<keyword evidence="1" id="KW-1133">Transmembrane helix</keyword>
<keyword evidence="1" id="KW-0812">Transmembrane</keyword>
<name>A3AGH4_ORYSJ</name>
<dbReference type="EMBL" id="CM000140">
    <property type="protein sequence ID" value="EAZ26413.1"/>
    <property type="molecule type" value="Genomic_DNA"/>
</dbReference>
<dbReference type="Proteomes" id="UP000007752">
    <property type="component" value="Chromosome 3"/>
</dbReference>
<dbReference type="PANTHER" id="PTHR36735:SF1">
    <property type="entry name" value="TRANSMEMBRANE PROTEIN"/>
    <property type="match status" value="1"/>
</dbReference>
<evidence type="ECO:0000313" key="2">
    <source>
        <dbReference type="EMBL" id="EAZ26413.1"/>
    </source>
</evidence>